<name>E7G6L6_9FIRM</name>
<dbReference type="InterPro" id="IPR001792">
    <property type="entry name" value="Acylphosphatase-like_dom"/>
</dbReference>
<dbReference type="RefSeq" id="WP_008787525.1">
    <property type="nucleotide sequence ID" value="NZ_AKCB01000001.1"/>
</dbReference>
<dbReference type="Pfam" id="PF00708">
    <property type="entry name" value="Acylphosphatase"/>
    <property type="match status" value="1"/>
</dbReference>
<dbReference type="InterPro" id="IPR020456">
    <property type="entry name" value="Acylphosphatase"/>
</dbReference>
<comment type="similarity">
    <text evidence="1 6">Belongs to the acylphosphatase family.</text>
</comment>
<evidence type="ECO:0000256" key="3">
    <source>
        <dbReference type="ARBA" id="ARBA00015991"/>
    </source>
</evidence>
<dbReference type="EMBL" id="ADKX01000006">
    <property type="protein sequence ID" value="EFW06341.1"/>
    <property type="molecule type" value="Genomic_DNA"/>
</dbReference>
<dbReference type="EC" id="3.6.1.7" evidence="2 5"/>
<evidence type="ECO:0000313" key="8">
    <source>
        <dbReference type="EMBL" id="EFW06341.1"/>
    </source>
</evidence>
<dbReference type="STRING" id="100884.GCA_000269565_01306"/>
<evidence type="ECO:0000259" key="7">
    <source>
        <dbReference type="PROSITE" id="PS51160"/>
    </source>
</evidence>
<organism evidence="8 9">
    <name type="scientific">Coprobacillus cateniformis</name>
    <dbReference type="NCBI Taxonomy" id="100884"/>
    <lineage>
        <taxon>Bacteria</taxon>
        <taxon>Bacillati</taxon>
        <taxon>Bacillota</taxon>
        <taxon>Erysipelotrichia</taxon>
        <taxon>Erysipelotrichales</taxon>
        <taxon>Coprobacillaceae</taxon>
        <taxon>Coprobacillus</taxon>
    </lineage>
</organism>
<protein>
    <recommendedName>
        <fullName evidence="3 5">acylphosphatase</fullName>
        <ecNumber evidence="2 5">3.6.1.7</ecNumber>
    </recommendedName>
</protein>
<dbReference type="GeneID" id="78229186"/>
<keyword evidence="9" id="KW-1185">Reference proteome</keyword>
<sequence length="89" mass="10562">MVRKHYVFHGRVQGVGFRITVYQVASRLGLTGWVRNQSNGNVEACFQGEERRIDQLIEHMQTIRYIHIDKMEIELLDVLNNEHSFEIKY</sequence>
<comment type="caution">
    <text evidence="8">The sequence shown here is derived from an EMBL/GenBank/DDBJ whole genome shotgun (WGS) entry which is preliminary data.</text>
</comment>
<dbReference type="PANTHER" id="PTHR47268:SF4">
    <property type="entry name" value="ACYLPHOSPHATASE"/>
    <property type="match status" value="1"/>
</dbReference>
<feature type="domain" description="Acylphosphatase-like" evidence="7">
    <location>
        <begin position="3"/>
        <end position="89"/>
    </location>
</feature>
<dbReference type="AlphaFoldDB" id="E7G6L6"/>
<dbReference type="InterPro" id="IPR036046">
    <property type="entry name" value="Acylphosphatase-like_dom_sf"/>
</dbReference>
<evidence type="ECO:0000256" key="2">
    <source>
        <dbReference type="ARBA" id="ARBA00012150"/>
    </source>
</evidence>
<proteinExistence type="inferred from homology"/>
<accession>E7G6L6</accession>
<dbReference type="GO" id="GO:0003998">
    <property type="term" value="F:acylphosphatase activity"/>
    <property type="evidence" value="ECO:0007669"/>
    <property type="project" value="UniProtKB-EC"/>
</dbReference>
<gene>
    <name evidence="8" type="ORF">HMPREF9488_00404</name>
</gene>
<dbReference type="PRINTS" id="PR00112">
    <property type="entry name" value="ACYLPHPHTASE"/>
</dbReference>
<comment type="catalytic activity">
    <reaction evidence="4 5">
        <text>an acyl phosphate + H2O = a carboxylate + phosphate + H(+)</text>
        <dbReference type="Rhea" id="RHEA:14965"/>
        <dbReference type="ChEBI" id="CHEBI:15377"/>
        <dbReference type="ChEBI" id="CHEBI:15378"/>
        <dbReference type="ChEBI" id="CHEBI:29067"/>
        <dbReference type="ChEBI" id="CHEBI:43474"/>
        <dbReference type="ChEBI" id="CHEBI:59918"/>
        <dbReference type="EC" id="3.6.1.7"/>
    </reaction>
</comment>
<dbReference type="OrthoDB" id="9808093at2"/>
<evidence type="ECO:0000313" key="9">
    <source>
        <dbReference type="Proteomes" id="UP000003157"/>
    </source>
</evidence>
<dbReference type="HOGENOM" id="CLU_141932_2_0_9"/>
<keyword evidence="5" id="KW-0378">Hydrolase</keyword>
<dbReference type="PANTHER" id="PTHR47268">
    <property type="entry name" value="ACYLPHOSPHATASE"/>
    <property type="match status" value="1"/>
</dbReference>
<dbReference type="eggNOG" id="COG1254">
    <property type="taxonomic scope" value="Bacteria"/>
</dbReference>
<evidence type="ECO:0000256" key="6">
    <source>
        <dbReference type="RuleBase" id="RU004168"/>
    </source>
</evidence>
<evidence type="ECO:0000256" key="4">
    <source>
        <dbReference type="ARBA" id="ARBA00047645"/>
    </source>
</evidence>
<dbReference type="PROSITE" id="PS00151">
    <property type="entry name" value="ACYLPHOSPHATASE_2"/>
    <property type="match status" value="1"/>
</dbReference>
<feature type="active site" evidence="5">
    <location>
        <position position="36"/>
    </location>
</feature>
<dbReference type="Proteomes" id="UP000003157">
    <property type="component" value="Unassembled WGS sequence"/>
</dbReference>
<reference evidence="8 9" key="1">
    <citation type="submission" date="2010-12" db="EMBL/GenBank/DDBJ databases">
        <title>The Genome Sequence of Coprobacillus sp. strain 29_1.</title>
        <authorList>
            <consortium name="The Broad Institute Genome Sequencing Platform"/>
            <person name="Earl A."/>
            <person name="Ward D."/>
            <person name="Feldgarden M."/>
            <person name="Gevers D."/>
            <person name="Daigneault M."/>
            <person name="Sibley C.D."/>
            <person name="White A."/>
            <person name="Strauss J."/>
            <person name="Allen-Vercoe E."/>
            <person name="Young S.K."/>
            <person name="Zeng Q."/>
            <person name="Gargeya S."/>
            <person name="Fitzgerald M."/>
            <person name="Haas B."/>
            <person name="Abouelleil A."/>
            <person name="Alvarado L."/>
            <person name="Arachchi H.M."/>
            <person name="Berlin A."/>
            <person name="Brown A."/>
            <person name="Chapman S.B."/>
            <person name="Chen Z."/>
            <person name="Dunbar C."/>
            <person name="Freedman E."/>
            <person name="Gearin G."/>
            <person name="Gellesch M."/>
            <person name="Goldberg J."/>
            <person name="Griggs A."/>
            <person name="Gujja S."/>
            <person name="Heilman E."/>
            <person name="Heiman D."/>
            <person name="Howarth C."/>
            <person name="Larson L."/>
            <person name="Lui A."/>
            <person name="MacDonald P.J.P."/>
            <person name="Mehta T."/>
            <person name="Montmayeur A."/>
            <person name="Murphy C."/>
            <person name="Neiman D."/>
            <person name="Pearson M."/>
            <person name="Priest M."/>
            <person name="Roberts A."/>
            <person name="Saif S."/>
            <person name="Shea T."/>
            <person name="Shenoy N."/>
            <person name="Sisk P."/>
            <person name="Stolte C."/>
            <person name="Sykes S."/>
            <person name="White J."/>
            <person name="Yandava C."/>
            <person name="Nusbaum C."/>
            <person name="Birren B."/>
        </authorList>
    </citation>
    <scope>NUCLEOTIDE SEQUENCE [LARGE SCALE GENOMIC DNA]</scope>
    <source>
        <strain evidence="8 9">29_1</strain>
    </source>
</reference>
<dbReference type="SUPFAM" id="SSF54975">
    <property type="entry name" value="Acylphosphatase/BLUF domain-like"/>
    <property type="match status" value="1"/>
</dbReference>
<dbReference type="PROSITE" id="PS51160">
    <property type="entry name" value="ACYLPHOSPHATASE_3"/>
    <property type="match status" value="1"/>
</dbReference>
<dbReference type="Gene3D" id="3.30.70.100">
    <property type="match status" value="1"/>
</dbReference>
<dbReference type="InterPro" id="IPR017968">
    <property type="entry name" value="Acylphosphatase_CS"/>
</dbReference>
<evidence type="ECO:0000256" key="1">
    <source>
        <dbReference type="ARBA" id="ARBA00005614"/>
    </source>
</evidence>
<evidence type="ECO:0000256" key="5">
    <source>
        <dbReference type="PROSITE-ProRule" id="PRU00520"/>
    </source>
</evidence>
<feature type="active site" evidence="5">
    <location>
        <position position="18"/>
    </location>
</feature>